<keyword evidence="2" id="KW-1133">Transmembrane helix</keyword>
<dbReference type="RefSeq" id="WP_206986618.1">
    <property type="nucleotide sequence ID" value="NZ_JAFLQZ010000022.1"/>
</dbReference>
<evidence type="ECO:0000256" key="1">
    <source>
        <dbReference type="SAM" id="MobiDB-lite"/>
    </source>
</evidence>
<name>A0A939EZG9_9BACT</name>
<feature type="region of interest" description="Disordered" evidence="1">
    <location>
        <begin position="344"/>
        <end position="363"/>
    </location>
</feature>
<protein>
    <submittedName>
        <fullName evidence="3">Uncharacterized protein</fullName>
    </submittedName>
</protein>
<sequence length="534" mass="59054">MSLTPVLEVAISLSLLYLFFSQVVSSIFEWFAGQLNLRGNYLRRSLNKALNSGQDKNWAELVYRHPSVDMLAQKSNRPPTYIPSSVFVKAIIDLVTDEARTHQFLPRLDANSQPTGDSEYQVMPPMAGGLPLSPLQQFKEGLNRVSEGDFKALMRTQLFNAEGCDKPMDETAVFNQLIHGTAVWYDNYMERVAGWYKRAIRKYLLLTGLLVAALFNLDSLRVSSYLWTHTAARQRIIAYAEEVARDTTARTVMRLTPIAPPADVQAARTTLRHYQHRVDSLTSALQELSFPIGWSLQLPLDSTTLPPVFLVKQAARTVMLPQLAKATSSTKPTAIQPAADAALPAPGATAQPTTQPGNPNVTNAAAGVATAATTGAASQLVPTLTTPAAERPSALGTTINTASTQAVPKSVSWQQPEHYVRYQRVSRDTTVNGLMLTRVFWQKSKLPIDSVANAPQLQKLVQTAPRNWWNSLKDGAQHLYQQFDRWTLLGWLLTAVALSFGAPFWFELLNRFVNMRSVGLRPPTATPTPDKEPS</sequence>
<keyword evidence="2" id="KW-0812">Transmembrane</keyword>
<keyword evidence="4" id="KW-1185">Reference proteome</keyword>
<dbReference type="Proteomes" id="UP000664144">
    <property type="component" value="Unassembled WGS sequence"/>
</dbReference>
<keyword evidence="2" id="KW-0472">Membrane</keyword>
<reference evidence="3" key="1">
    <citation type="submission" date="2021-03" db="EMBL/GenBank/DDBJ databases">
        <authorList>
            <person name="Kim M.K."/>
        </authorList>
    </citation>
    <scope>NUCLEOTIDE SEQUENCE</scope>
    <source>
        <strain evidence="3">BT186</strain>
    </source>
</reference>
<organism evidence="3 4">
    <name type="scientific">Hymenobacter telluris</name>
    <dbReference type="NCBI Taxonomy" id="2816474"/>
    <lineage>
        <taxon>Bacteria</taxon>
        <taxon>Pseudomonadati</taxon>
        <taxon>Bacteroidota</taxon>
        <taxon>Cytophagia</taxon>
        <taxon>Cytophagales</taxon>
        <taxon>Hymenobacteraceae</taxon>
        <taxon>Hymenobacter</taxon>
    </lineage>
</organism>
<evidence type="ECO:0000313" key="4">
    <source>
        <dbReference type="Proteomes" id="UP000664144"/>
    </source>
</evidence>
<gene>
    <name evidence="3" type="ORF">J0X19_22275</name>
</gene>
<proteinExistence type="predicted"/>
<comment type="caution">
    <text evidence="3">The sequence shown here is derived from an EMBL/GenBank/DDBJ whole genome shotgun (WGS) entry which is preliminary data.</text>
</comment>
<dbReference type="AlphaFoldDB" id="A0A939EZG9"/>
<accession>A0A939EZG9</accession>
<feature type="transmembrane region" description="Helical" evidence="2">
    <location>
        <begin position="486"/>
        <end position="506"/>
    </location>
</feature>
<evidence type="ECO:0000313" key="3">
    <source>
        <dbReference type="EMBL" id="MBO0360704.1"/>
    </source>
</evidence>
<dbReference type="EMBL" id="JAFLQZ010000022">
    <property type="protein sequence ID" value="MBO0360704.1"/>
    <property type="molecule type" value="Genomic_DNA"/>
</dbReference>
<evidence type="ECO:0000256" key="2">
    <source>
        <dbReference type="SAM" id="Phobius"/>
    </source>
</evidence>